<comment type="caution">
    <text evidence="4">The sequence shown here is derived from an EMBL/GenBank/DDBJ whole genome shotgun (WGS) entry which is preliminary data.</text>
</comment>
<keyword evidence="1" id="KW-0378">Hydrolase</keyword>
<evidence type="ECO:0000313" key="5">
    <source>
        <dbReference type="Proteomes" id="UP001235133"/>
    </source>
</evidence>
<evidence type="ECO:0000313" key="4">
    <source>
        <dbReference type="EMBL" id="MDQ7876917.1"/>
    </source>
</evidence>
<evidence type="ECO:0000256" key="3">
    <source>
        <dbReference type="SAM" id="Phobius"/>
    </source>
</evidence>
<evidence type="ECO:0000256" key="1">
    <source>
        <dbReference type="ARBA" id="ARBA00022801"/>
    </source>
</evidence>
<dbReference type="NCBIfam" id="NF033747">
    <property type="entry name" value="class_E_sortase"/>
    <property type="match status" value="1"/>
</dbReference>
<keyword evidence="3" id="KW-1133">Transmembrane helix</keyword>
<keyword evidence="3" id="KW-0472">Membrane</keyword>
<feature type="region of interest" description="Disordered" evidence="2">
    <location>
        <begin position="71"/>
        <end position="106"/>
    </location>
</feature>
<dbReference type="InterPro" id="IPR005754">
    <property type="entry name" value="Sortase"/>
</dbReference>
<feature type="transmembrane region" description="Helical" evidence="3">
    <location>
        <begin position="23"/>
        <end position="48"/>
    </location>
</feature>
<keyword evidence="3" id="KW-0812">Transmembrane</keyword>
<protein>
    <submittedName>
        <fullName evidence="4">Class E sortase</fullName>
    </submittedName>
</protein>
<sequence length="264" mass="28648">MDEAVTGLGRAARREQTPRRRTSVVGVIGEVLITAGVIVLLYVVWQLWVGDLIYGAERNAEGTQLSQQWAEQYEAEDPVVAAPEPADPSAPSAPVTAPPPVLSEPGDGERFAVMRIPRFGSDYMVPMAGGVTRSRTLDPIGIGHYPGTKMPGEPGNFAVAAHRTTWGKPFNRIADLHVGDAIVVETQDGWYTYRFRTLQYVRPNEVEVLLPVPQAMDVPAGTAYITMTSCSPMYAMTERIVAYGVFESFTPRNAGEPASLQAVA</sequence>
<gene>
    <name evidence="4" type="ORF">Q9R08_02905</name>
</gene>
<dbReference type="InterPro" id="IPR023365">
    <property type="entry name" value="Sortase_dom-sf"/>
</dbReference>
<feature type="compositionally biased region" description="Low complexity" evidence="2">
    <location>
        <begin position="78"/>
        <end position="95"/>
    </location>
</feature>
<dbReference type="Gene3D" id="2.40.260.10">
    <property type="entry name" value="Sortase"/>
    <property type="match status" value="1"/>
</dbReference>
<dbReference type="NCBIfam" id="TIGR01076">
    <property type="entry name" value="sortase_fam"/>
    <property type="match status" value="1"/>
</dbReference>
<keyword evidence="5" id="KW-1185">Reference proteome</keyword>
<dbReference type="SUPFAM" id="SSF63817">
    <property type="entry name" value="Sortase"/>
    <property type="match status" value="1"/>
</dbReference>
<dbReference type="InterPro" id="IPR042003">
    <property type="entry name" value="Sortase_E"/>
</dbReference>
<dbReference type="InterPro" id="IPR053465">
    <property type="entry name" value="Sortase_Class_E"/>
</dbReference>
<proteinExistence type="predicted"/>
<evidence type="ECO:0000256" key="2">
    <source>
        <dbReference type="SAM" id="MobiDB-lite"/>
    </source>
</evidence>
<name>A0ABU0YX65_9MICO</name>
<reference evidence="4 5" key="1">
    <citation type="submission" date="2023-08" db="EMBL/GenBank/DDBJ databases">
        <title>Microbacterium psychrotolerans sp. nov., a psychrotolerant bacterium isolated from soil in Heilongjiang Province, China.</title>
        <authorList>
            <person name="An P."/>
            <person name="Zhao D."/>
            <person name="Xiang H."/>
        </authorList>
    </citation>
    <scope>NUCLEOTIDE SEQUENCE [LARGE SCALE GENOMIC DNA]</scope>
    <source>
        <strain evidence="4 5">QXD-8</strain>
    </source>
</reference>
<dbReference type="Proteomes" id="UP001235133">
    <property type="component" value="Unassembled WGS sequence"/>
</dbReference>
<organism evidence="4 5">
    <name type="scientific">Microbacterium psychrotolerans</name>
    <dbReference type="NCBI Taxonomy" id="3068321"/>
    <lineage>
        <taxon>Bacteria</taxon>
        <taxon>Bacillati</taxon>
        <taxon>Actinomycetota</taxon>
        <taxon>Actinomycetes</taxon>
        <taxon>Micrococcales</taxon>
        <taxon>Microbacteriaceae</taxon>
        <taxon>Microbacterium</taxon>
    </lineage>
</organism>
<dbReference type="RefSeq" id="WP_308866321.1">
    <property type="nucleotide sequence ID" value="NZ_JAVFWO010000001.1"/>
</dbReference>
<accession>A0ABU0YX65</accession>
<dbReference type="Pfam" id="PF04203">
    <property type="entry name" value="Sortase"/>
    <property type="match status" value="1"/>
</dbReference>
<dbReference type="CDD" id="cd05830">
    <property type="entry name" value="Sortase_E"/>
    <property type="match status" value="1"/>
</dbReference>
<dbReference type="EMBL" id="JAVFWO010000001">
    <property type="protein sequence ID" value="MDQ7876917.1"/>
    <property type="molecule type" value="Genomic_DNA"/>
</dbReference>